<protein>
    <recommendedName>
        <fullName evidence="6">Galactose oxidase</fullName>
    </recommendedName>
</protein>
<dbReference type="FunCoup" id="A0A316YYM4">
    <property type="interactions" value="94"/>
</dbReference>
<feature type="compositionally biased region" description="Low complexity" evidence="3">
    <location>
        <begin position="1013"/>
        <end position="1038"/>
    </location>
</feature>
<reference evidence="4" key="1">
    <citation type="journal article" date="2018" name="Mol. Biol. Evol.">
        <title>Broad Genomic Sampling Reveals a Smut Pathogenic Ancestry of the Fungal Clade Ustilaginomycotina.</title>
        <authorList>
            <person name="Kijpornyongpan T."/>
            <person name="Mondo S.J."/>
            <person name="Barry K."/>
            <person name="Sandor L."/>
            <person name="Lee J."/>
            <person name="Lipzen A."/>
            <person name="Pangilinan J."/>
            <person name="LaButti K."/>
            <person name="Hainaut M."/>
            <person name="Henrissat B."/>
            <person name="Grigoriev I.V."/>
            <person name="Spatafora J.W."/>
            <person name="Aime M.C."/>
        </authorList>
    </citation>
    <scope>NUCLEOTIDE SEQUENCE [LARGE SCALE GENOMIC DNA]</scope>
    <source>
        <strain evidence="4">MCA 4198</strain>
    </source>
</reference>
<feature type="compositionally biased region" description="Acidic residues" evidence="3">
    <location>
        <begin position="670"/>
        <end position="682"/>
    </location>
</feature>
<dbReference type="PANTHER" id="PTHR43503:SF2">
    <property type="entry name" value="NEGATIVE REGULATOR OF SPORULATION MDS3-RELATED"/>
    <property type="match status" value="1"/>
</dbReference>
<feature type="compositionally biased region" description="Polar residues" evidence="3">
    <location>
        <begin position="310"/>
        <end position="331"/>
    </location>
</feature>
<feature type="region of interest" description="Disordered" evidence="3">
    <location>
        <begin position="182"/>
        <end position="202"/>
    </location>
</feature>
<evidence type="ECO:0000256" key="1">
    <source>
        <dbReference type="ARBA" id="ARBA00022441"/>
    </source>
</evidence>
<keyword evidence="5" id="KW-1185">Reference proteome</keyword>
<dbReference type="GeneID" id="37042683"/>
<dbReference type="InterPro" id="IPR015915">
    <property type="entry name" value="Kelch-typ_b-propeller"/>
</dbReference>
<dbReference type="AlphaFoldDB" id="A0A316YYM4"/>
<evidence type="ECO:0000313" key="5">
    <source>
        <dbReference type="Proteomes" id="UP000245768"/>
    </source>
</evidence>
<evidence type="ECO:0008006" key="6">
    <source>
        <dbReference type="Google" id="ProtNLM"/>
    </source>
</evidence>
<dbReference type="InParanoid" id="A0A316YYM4"/>
<dbReference type="Proteomes" id="UP000245768">
    <property type="component" value="Unassembled WGS sequence"/>
</dbReference>
<name>A0A316YYM4_9BASI</name>
<feature type="compositionally biased region" description="Low complexity" evidence="3">
    <location>
        <begin position="182"/>
        <end position="191"/>
    </location>
</feature>
<feature type="compositionally biased region" description="Low complexity" evidence="3">
    <location>
        <begin position="1119"/>
        <end position="1135"/>
    </location>
</feature>
<dbReference type="GO" id="GO:0045454">
    <property type="term" value="P:cell redox homeostasis"/>
    <property type="evidence" value="ECO:0007669"/>
    <property type="project" value="TreeGrafter"/>
</dbReference>
<sequence length="1193" mass="127193">MPHGQFAPLLSLAAHWHSCEGEVPPPMVGASLTLVDSGPHAGQAYLFGGRLASTRKLTNDLYELNLTTLRWRKLFAGSEADDAPGPSSPSSSSSSPFASSSKQPIQRYFHSCDLWKNKLVVFGGMGFHKDKADGGAGAGAEGSKSADKRAADPQASLFVLNEVIAFDLDTGEWDLGFDKSSAASSSSSFSNEAEEEETKLPDPRYAHLSSLTGSSLVIIGGQSASNQYIQEINVFDLEKRRWTLSHQFLKMCGSYRSLAAGPKLVVQSPKSKDAGKANGDHDHSLMHAGVSASASAAARNRAGSIASSALSKSATSDATSSNAQRLSSGSHAPSMAMSLTDYLPMSVRPTAEDGTEEPLPVFVYSNYNFTDVKRELELVRLPSAIPNGLLSGRDRRASSASEDSELDGEVSNPLAAAAAAAAATAASTRPGAAAAKKRKDITIEDRSFAMTGTSFPPGLRFPTGAVLGNHFIISGTYLANTSQTFAIWALNTTTMVWTRLDVGSSLTQGSWNRAVLWPSQNRLVVFGNRQRDLVADYNHRQSNFDDIVVIELEAWGIHQAPMRPVGDNSNMEMGLEKLMASAVGSLGAALGARDPVEELASPLSFGGRGDFEIVCSDGMRLGCDRIVLEKRWPWFLSKIREYKTEARRVARNMSSSSSRRRTDQLKAVLESDEEDDEGEDDERQGNAKVPLHRLLPLPGARGNDPRLLPRQLVIGEPAPVMLALLQFFYTRCICTALQRHPAVVAALLIAAKVYQLDELQRWAKHAAHVCLSTELSVPVSSSDANSAGGTPTSAVSATHDRGLAPMERHRLAVVIYETATMCGHEALQIRALRIVMSVSKWVQRTSSHPHAALDGKHGLSHATPVMASATQGPHDGETGMMSPAVNETPAIASMTWSSMGREEDVSSSGMPHPAEIMLHHHHHHPADSASEAPSETDTDTDLSGARNTSSKIERMLGISAGQQLNGNALSKAERTLGIEAAPSRQQQQQQQQALPGSTSSRLIDQRRPSATQTSSMLSVKTSSTSSSSRKRFSIFGRSTSDKLPPSPTSSERQLVDAEGQRTGATADSRNLTRVPTGENGQSYDSGRTALPAGARSNGVVAGTGAAAVPQGSRSTKWTGSGAQASSDSPASSSPATRVMKVPAPIQTHRRPSVATKGSPRFRDSPGPSTPTSTKSGQLSENDKAILHKMSSFV</sequence>
<dbReference type="SUPFAM" id="SSF117281">
    <property type="entry name" value="Kelch motif"/>
    <property type="match status" value="1"/>
</dbReference>
<dbReference type="PANTHER" id="PTHR43503">
    <property type="entry name" value="MCG48959-RELATED"/>
    <property type="match status" value="1"/>
</dbReference>
<keyword evidence="2" id="KW-0677">Repeat</keyword>
<dbReference type="RefSeq" id="XP_025381354.1">
    <property type="nucleotide sequence ID" value="XM_025520767.1"/>
</dbReference>
<organism evidence="4 5">
    <name type="scientific">Acaromyces ingoldii</name>
    <dbReference type="NCBI Taxonomy" id="215250"/>
    <lineage>
        <taxon>Eukaryota</taxon>
        <taxon>Fungi</taxon>
        <taxon>Dikarya</taxon>
        <taxon>Basidiomycota</taxon>
        <taxon>Ustilaginomycotina</taxon>
        <taxon>Exobasidiomycetes</taxon>
        <taxon>Exobasidiales</taxon>
        <taxon>Cryptobasidiaceae</taxon>
        <taxon>Acaromyces</taxon>
    </lineage>
</organism>
<feature type="region of interest" description="Disordered" evidence="3">
    <location>
        <begin position="921"/>
        <end position="947"/>
    </location>
</feature>
<dbReference type="GO" id="GO:0005829">
    <property type="term" value="C:cytosol"/>
    <property type="evidence" value="ECO:0007669"/>
    <property type="project" value="TreeGrafter"/>
</dbReference>
<gene>
    <name evidence="4" type="ORF">FA10DRAFT_264725</name>
</gene>
<dbReference type="GO" id="GO:0005739">
    <property type="term" value="C:mitochondrion"/>
    <property type="evidence" value="ECO:0007669"/>
    <property type="project" value="TreeGrafter"/>
</dbReference>
<dbReference type="InterPro" id="IPR011333">
    <property type="entry name" value="SKP1/BTB/POZ_sf"/>
</dbReference>
<evidence type="ECO:0000256" key="3">
    <source>
        <dbReference type="SAM" id="MobiDB-lite"/>
    </source>
</evidence>
<accession>A0A316YYM4</accession>
<dbReference type="Gene3D" id="3.30.710.10">
    <property type="entry name" value="Potassium Channel Kv1.1, Chain A"/>
    <property type="match status" value="1"/>
</dbReference>
<feature type="compositionally biased region" description="Low complexity" evidence="3">
    <location>
        <begin position="1164"/>
        <end position="1173"/>
    </location>
</feature>
<feature type="compositionally biased region" description="Polar residues" evidence="3">
    <location>
        <begin position="993"/>
        <end position="1012"/>
    </location>
</feature>
<feature type="region of interest" description="Disordered" evidence="3">
    <location>
        <begin position="650"/>
        <end position="697"/>
    </location>
</feature>
<dbReference type="STRING" id="215250.A0A316YYM4"/>
<dbReference type="EMBL" id="KZ819634">
    <property type="protein sequence ID" value="PWN94156.1"/>
    <property type="molecule type" value="Genomic_DNA"/>
</dbReference>
<evidence type="ECO:0000313" key="4">
    <source>
        <dbReference type="EMBL" id="PWN94156.1"/>
    </source>
</evidence>
<dbReference type="OrthoDB" id="10001928at2759"/>
<feature type="compositionally biased region" description="Polar residues" evidence="3">
    <location>
        <begin position="1062"/>
        <end position="1085"/>
    </location>
</feature>
<keyword evidence="1" id="KW-0880">Kelch repeat</keyword>
<feature type="region of interest" description="Disordered" evidence="3">
    <location>
        <begin position="80"/>
        <end position="99"/>
    </location>
</feature>
<feature type="compositionally biased region" description="Low complexity" evidence="3">
    <location>
        <begin position="88"/>
        <end position="99"/>
    </location>
</feature>
<proteinExistence type="predicted"/>
<dbReference type="Gene3D" id="2.120.10.80">
    <property type="entry name" value="Kelch-type beta propeller"/>
    <property type="match status" value="2"/>
</dbReference>
<feature type="compositionally biased region" description="Low complexity" evidence="3">
    <location>
        <begin position="1098"/>
        <end position="1108"/>
    </location>
</feature>
<evidence type="ECO:0000256" key="2">
    <source>
        <dbReference type="ARBA" id="ARBA00022737"/>
    </source>
</evidence>
<feature type="region of interest" description="Disordered" evidence="3">
    <location>
        <begin position="981"/>
        <end position="1193"/>
    </location>
</feature>
<feature type="region of interest" description="Disordered" evidence="3">
    <location>
        <begin position="307"/>
        <end position="333"/>
    </location>
</feature>